<feature type="region of interest" description="Disordered" evidence="2">
    <location>
        <begin position="1"/>
        <end position="31"/>
    </location>
</feature>
<dbReference type="CDD" id="cd06168">
    <property type="entry name" value="LSMD1"/>
    <property type="match status" value="1"/>
</dbReference>
<protein>
    <submittedName>
        <fullName evidence="5 6">N-alpha-acetyltransferase 38, NatC auxiliary subunit</fullName>
    </submittedName>
</protein>
<dbReference type="Gene3D" id="2.30.30.100">
    <property type="match status" value="1"/>
</dbReference>
<evidence type="ECO:0000259" key="3">
    <source>
        <dbReference type="PROSITE" id="PS52002"/>
    </source>
</evidence>
<dbReference type="PANTHER" id="PTHR10701:SF5">
    <property type="entry name" value="N-ALPHA-ACETYLTRANSFERASE 38, NATC AUXILIARY SUBUNIT"/>
    <property type="match status" value="1"/>
</dbReference>
<dbReference type="InterPro" id="IPR010920">
    <property type="entry name" value="LSM_dom_sf"/>
</dbReference>
<feature type="compositionally biased region" description="Polar residues" evidence="2">
    <location>
        <begin position="1"/>
        <end position="12"/>
    </location>
</feature>
<dbReference type="Proteomes" id="UP000695000">
    <property type="component" value="Unplaced"/>
</dbReference>
<comment type="similarity">
    <text evidence="1">Belongs to the snRNP Sm proteins family.</text>
</comment>
<accession>A0ABM1MZ69</accession>
<dbReference type="InterPro" id="IPR034110">
    <property type="entry name" value="LSMD1_Sm"/>
</dbReference>
<reference evidence="5 6" key="1">
    <citation type="submission" date="2025-05" db="UniProtKB">
        <authorList>
            <consortium name="RefSeq"/>
        </authorList>
    </citation>
    <scope>IDENTIFICATION</scope>
    <source>
        <tissue evidence="5 6">Whole Larva</tissue>
    </source>
</reference>
<dbReference type="RefSeq" id="XP_017779870.1">
    <property type="nucleotide sequence ID" value="XM_017924381.1"/>
</dbReference>
<name>A0ABM1MZ69_NICVS</name>
<evidence type="ECO:0000313" key="5">
    <source>
        <dbReference type="RefSeq" id="XP_017779869.1"/>
    </source>
</evidence>
<dbReference type="InterPro" id="IPR047575">
    <property type="entry name" value="Sm"/>
</dbReference>
<evidence type="ECO:0000313" key="7">
    <source>
        <dbReference type="RefSeq" id="XP_017779871.1"/>
    </source>
</evidence>
<dbReference type="GeneID" id="108565095"/>
<dbReference type="PANTHER" id="PTHR10701">
    <property type="entry name" value="SMALL NUCLEAR RIBONUCLEOPROTEIN-ASSOCIATED PROTEIN B AND N"/>
    <property type="match status" value="1"/>
</dbReference>
<dbReference type="InterPro" id="IPR001163">
    <property type="entry name" value="Sm_dom_euk/arc"/>
</dbReference>
<dbReference type="SMART" id="SM00651">
    <property type="entry name" value="Sm"/>
    <property type="match status" value="1"/>
</dbReference>
<dbReference type="InterPro" id="IPR050914">
    <property type="entry name" value="snRNP_SmB/NAA38-like"/>
</dbReference>
<dbReference type="RefSeq" id="XP_017779869.1">
    <property type="nucleotide sequence ID" value="XM_017924380.1"/>
</dbReference>
<dbReference type="RefSeq" id="XP_017779871.1">
    <property type="nucleotide sequence ID" value="XM_017924382.1"/>
</dbReference>
<dbReference type="PROSITE" id="PS52002">
    <property type="entry name" value="SM"/>
    <property type="match status" value="1"/>
</dbReference>
<proteinExistence type="inferred from homology"/>
<evidence type="ECO:0000256" key="2">
    <source>
        <dbReference type="SAM" id="MobiDB-lite"/>
    </source>
</evidence>
<evidence type="ECO:0000313" key="6">
    <source>
        <dbReference type="RefSeq" id="XP_017779870.1"/>
    </source>
</evidence>
<evidence type="ECO:0000256" key="1">
    <source>
        <dbReference type="ARBA" id="ARBA00006850"/>
    </source>
</evidence>
<keyword evidence="4" id="KW-1185">Reference proteome</keyword>
<feature type="domain" description="Sm" evidence="3">
    <location>
        <begin position="33"/>
        <end position="111"/>
    </location>
</feature>
<dbReference type="Pfam" id="PF01423">
    <property type="entry name" value="LSM"/>
    <property type="match status" value="1"/>
</dbReference>
<dbReference type="SUPFAM" id="SSF50182">
    <property type="entry name" value="Sm-like ribonucleoproteins"/>
    <property type="match status" value="1"/>
</dbReference>
<sequence>MDCEPSSSNTITDIDCISNPETEPNEREAPMSAGAMKLKSWLNKPLRVEMSDKRILVGMFLCTDRDANIILGSCSEYLPDGENASNEEPRMLGLIMVPGKHIVNISIDLWERFVKSDEDIQ</sequence>
<organism evidence="4 5">
    <name type="scientific">Nicrophorus vespilloides</name>
    <name type="common">Boreal carrion beetle</name>
    <dbReference type="NCBI Taxonomy" id="110193"/>
    <lineage>
        <taxon>Eukaryota</taxon>
        <taxon>Metazoa</taxon>
        <taxon>Ecdysozoa</taxon>
        <taxon>Arthropoda</taxon>
        <taxon>Hexapoda</taxon>
        <taxon>Insecta</taxon>
        <taxon>Pterygota</taxon>
        <taxon>Neoptera</taxon>
        <taxon>Endopterygota</taxon>
        <taxon>Coleoptera</taxon>
        <taxon>Polyphaga</taxon>
        <taxon>Staphyliniformia</taxon>
        <taxon>Silphidae</taxon>
        <taxon>Nicrophorinae</taxon>
        <taxon>Nicrophorus</taxon>
    </lineage>
</organism>
<evidence type="ECO:0000313" key="4">
    <source>
        <dbReference type="Proteomes" id="UP000695000"/>
    </source>
</evidence>
<gene>
    <name evidence="5 6 7" type="primary">LOC108565095</name>
</gene>